<reference evidence="3 4" key="1">
    <citation type="journal article" date="2016" name="Mol. Biol. Evol.">
        <title>Comparative Genomics of Early-Diverging Mushroom-Forming Fungi Provides Insights into the Origins of Lignocellulose Decay Capabilities.</title>
        <authorList>
            <person name="Nagy L.G."/>
            <person name="Riley R."/>
            <person name="Tritt A."/>
            <person name="Adam C."/>
            <person name="Daum C."/>
            <person name="Floudas D."/>
            <person name="Sun H."/>
            <person name="Yadav J.S."/>
            <person name="Pangilinan J."/>
            <person name="Larsson K.H."/>
            <person name="Matsuura K."/>
            <person name="Barry K."/>
            <person name="Labutti K."/>
            <person name="Kuo R."/>
            <person name="Ohm R.A."/>
            <person name="Bhattacharya S.S."/>
            <person name="Shirouzu T."/>
            <person name="Yoshinaga Y."/>
            <person name="Martin F.M."/>
            <person name="Grigoriev I.V."/>
            <person name="Hibbett D.S."/>
        </authorList>
    </citation>
    <scope>NUCLEOTIDE SEQUENCE [LARGE SCALE GENOMIC DNA]</scope>
    <source>
        <strain evidence="3 4">HHB12029</strain>
    </source>
</reference>
<keyword evidence="2" id="KW-0732">Signal</keyword>
<keyword evidence="4" id="KW-1185">Reference proteome</keyword>
<dbReference type="Proteomes" id="UP000077266">
    <property type="component" value="Unassembled WGS sequence"/>
</dbReference>
<feature type="compositionally biased region" description="Low complexity" evidence="1">
    <location>
        <begin position="223"/>
        <end position="259"/>
    </location>
</feature>
<evidence type="ECO:0000256" key="2">
    <source>
        <dbReference type="SAM" id="SignalP"/>
    </source>
</evidence>
<dbReference type="EMBL" id="KV425901">
    <property type="protein sequence ID" value="KZW00418.1"/>
    <property type="molecule type" value="Genomic_DNA"/>
</dbReference>
<dbReference type="AlphaFoldDB" id="A0A165N9H9"/>
<feature type="chain" id="PRO_5007862939" evidence="2">
    <location>
        <begin position="20"/>
        <end position="815"/>
    </location>
</feature>
<feature type="signal peptide" evidence="2">
    <location>
        <begin position="1"/>
        <end position="19"/>
    </location>
</feature>
<dbReference type="OrthoDB" id="2153847at2759"/>
<gene>
    <name evidence="3" type="ORF">EXIGLDRAFT_721938</name>
</gene>
<dbReference type="STRING" id="1314781.A0A165N9H9"/>
<evidence type="ECO:0000313" key="3">
    <source>
        <dbReference type="EMBL" id="KZW00418.1"/>
    </source>
</evidence>
<protein>
    <submittedName>
        <fullName evidence="3">Uncharacterized protein</fullName>
    </submittedName>
</protein>
<evidence type="ECO:0000256" key="1">
    <source>
        <dbReference type="SAM" id="MobiDB-lite"/>
    </source>
</evidence>
<sequence length="815" mass="81502">MVHHKRAALALATLGLVAAAPIHRREVPQEHSHEAQLRVVNTFLKKNNPDGIVDAVFALLGNAAAQNGIGNFAGGPDCLQTGVADRAFTNAKAEGDIDGMTNALIFRAVERNTGQVGLKSVLCTQFTPVNPEIAALTQHQDPASDGAAATNKAITLELARQIASIGGNPQDALKAGTFAPGNLGDNTARGNTCDDAGDAAGCIFSQNLIVFDATADEINAAVSGVSSGNTGNTGNTGSAGNTGSDTTGNNTGANTGAGSKNQNVGTCAVDGGAAAPPPPADTTTVATTTATTETAAPPAQTATPPAAGSLDFGSCTDPTVIFGAGLDGRKATEFSFLPNNLQEFNHGSALNPDIIYQFQCDTLVNKCGFKREDAIFSTCQDARTQAVAVGRTGASADLFNKLLGFSTNFAAVDTSAPAATTAAPPAAGTTTAAPAAGTTTVAAPSTGALDFGSCSNPSIQFGAGLDGRGANEFSFQAVNLQDFNHGSALNSGVITDFICLQFINKCGLKDGAPAITACRAGKAAADALGKVGAAADAFNKAMGFSTNFAAVSTTPAASAPAASAPAVATPAAPGSLSFGSCTDPSVIFGAGLDGRKATEFSFLPHNLQEFSHGSALNPDIIYQFQCDTLVNKCGFKQSDGIFATCQSARTQAVAVGRTGASADLFNKLLGFSTNFAALDTAAAPAPASSTAAAPAAGNTAVATPAAGGALDFGSCSNPSIQFGAGLDGRGANEFSFQAVNLKDFNHGSALNSGVITDFICLQFINKCGLKDGAPAITACRAGKAAADALGKVGAAADAFNKAMGFSTNFAAVKTN</sequence>
<proteinExistence type="predicted"/>
<evidence type="ECO:0000313" key="4">
    <source>
        <dbReference type="Proteomes" id="UP000077266"/>
    </source>
</evidence>
<organism evidence="3 4">
    <name type="scientific">Exidia glandulosa HHB12029</name>
    <dbReference type="NCBI Taxonomy" id="1314781"/>
    <lineage>
        <taxon>Eukaryota</taxon>
        <taxon>Fungi</taxon>
        <taxon>Dikarya</taxon>
        <taxon>Basidiomycota</taxon>
        <taxon>Agaricomycotina</taxon>
        <taxon>Agaricomycetes</taxon>
        <taxon>Auriculariales</taxon>
        <taxon>Exidiaceae</taxon>
        <taxon>Exidia</taxon>
    </lineage>
</organism>
<feature type="region of interest" description="Disordered" evidence="1">
    <location>
        <begin position="223"/>
        <end position="305"/>
    </location>
</feature>
<feature type="compositionally biased region" description="Low complexity" evidence="1">
    <location>
        <begin position="281"/>
        <end position="305"/>
    </location>
</feature>
<accession>A0A165N9H9</accession>
<dbReference type="InParanoid" id="A0A165N9H9"/>
<name>A0A165N9H9_EXIGL</name>